<reference evidence="2 3" key="1">
    <citation type="journal article" date="2019" name="Sci. Rep.">
        <title>Orb-weaving spider Araneus ventricosus genome elucidates the spidroin gene catalogue.</title>
        <authorList>
            <person name="Kono N."/>
            <person name="Nakamura H."/>
            <person name="Ohtoshi R."/>
            <person name="Moran D.A.P."/>
            <person name="Shinohara A."/>
            <person name="Yoshida Y."/>
            <person name="Fujiwara M."/>
            <person name="Mori M."/>
            <person name="Tomita M."/>
            <person name="Arakawa K."/>
        </authorList>
    </citation>
    <scope>NUCLEOTIDE SEQUENCE [LARGE SCALE GENOMIC DNA]</scope>
</reference>
<dbReference type="Gene3D" id="2.40.70.10">
    <property type="entry name" value="Acid Proteases"/>
    <property type="match status" value="1"/>
</dbReference>
<keyword evidence="3" id="KW-1185">Reference proteome</keyword>
<dbReference type="Gene3D" id="3.30.70.270">
    <property type="match status" value="1"/>
</dbReference>
<evidence type="ECO:0000259" key="1">
    <source>
        <dbReference type="Pfam" id="PF17919"/>
    </source>
</evidence>
<gene>
    <name evidence="2" type="ORF">AVEN_218001_1</name>
</gene>
<dbReference type="InterPro" id="IPR043128">
    <property type="entry name" value="Rev_trsase/Diguanyl_cyclase"/>
</dbReference>
<comment type="caution">
    <text evidence="2">The sequence shown here is derived from an EMBL/GenBank/DDBJ whole genome shotgun (WGS) entry which is preliminary data.</text>
</comment>
<dbReference type="InterPro" id="IPR043502">
    <property type="entry name" value="DNA/RNA_pol_sf"/>
</dbReference>
<organism evidence="2 3">
    <name type="scientific">Araneus ventricosus</name>
    <name type="common">Orbweaver spider</name>
    <name type="synonym">Epeira ventricosa</name>
    <dbReference type="NCBI Taxonomy" id="182803"/>
    <lineage>
        <taxon>Eukaryota</taxon>
        <taxon>Metazoa</taxon>
        <taxon>Ecdysozoa</taxon>
        <taxon>Arthropoda</taxon>
        <taxon>Chelicerata</taxon>
        <taxon>Arachnida</taxon>
        <taxon>Araneae</taxon>
        <taxon>Araneomorphae</taxon>
        <taxon>Entelegynae</taxon>
        <taxon>Araneoidea</taxon>
        <taxon>Araneidae</taxon>
        <taxon>Araneus</taxon>
    </lineage>
</organism>
<dbReference type="OrthoDB" id="6932368at2759"/>
<sequence>MLRSKNCFYRRRKKVTVDACGVSYRTVKRICAEADMTAAAEVLNNIPVFKSHKKKNQQQNLLQTWMILTKALHAKLSKNFMTEERSTGFQFLIDSGAAVSCFLRRLTNHRVAPDNTLYAANGSAIKCYSGKTLNLDLGLRRKFSWSFIVADISHPIIGSDFLERFELLVDIKNCHLIDSLAFLSAKGVKAPSFQASPGDVSPLPGRVKALTEYPLTKSVEELCRFLALINLYHRLLKNAAGKQACLHDLVKERIKRNKTPIIWTDETKEAFQACKELLKNAAMLAYPTHNTPLSLVTDASETVIGDSIATTC</sequence>
<dbReference type="PANTHER" id="PTHR33064:SF37">
    <property type="entry name" value="RIBONUCLEASE H"/>
    <property type="match status" value="1"/>
</dbReference>
<dbReference type="PANTHER" id="PTHR33064">
    <property type="entry name" value="POL PROTEIN"/>
    <property type="match status" value="1"/>
</dbReference>
<dbReference type="Pfam" id="PF17919">
    <property type="entry name" value="RT_RNaseH_2"/>
    <property type="match status" value="1"/>
</dbReference>
<accession>A0A4Y2KHW7</accession>
<name>A0A4Y2KHW7_ARAVE</name>
<dbReference type="EMBL" id="BGPR01004590">
    <property type="protein sequence ID" value="GBN01167.1"/>
    <property type="molecule type" value="Genomic_DNA"/>
</dbReference>
<protein>
    <recommendedName>
        <fullName evidence="1">Reverse transcriptase/retrotransposon-derived protein RNase H-like domain-containing protein</fullName>
    </recommendedName>
</protein>
<dbReference type="SUPFAM" id="SSF50630">
    <property type="entry name" value="Acid proteases"/>
    <property type="match status" value="1"/>
</dbReference>
<dbReference type="AlphaFoldDB" id="A0A4Y2KHW7"/>
<dbReference type="Proteomes" id="UP000499080">
    <property type="component" value="Unassembled WGS sequence"/>
</dbReference>
<dbReference type="InterPro" id="IPR021109">
    <property type="entry name" value="Peptidase_aspartic_dom_sf"/>
</dbReference>
<dbReference type="InterPro" id="IPR051320">
    <property type="entry name" value="Viral_Replic_Matur_Polypro"/>
</dbReference>
<dbReference type="InterPro" id="IPR041577">
    <property type="entry name" value="RT_RNaseH_2"/>
</dbReference>
<dbReference type="SUPFAM" id="SSF56672">
    <property type="entry name" value="DNA/RNA polymerases"/>
    <property type="match status" value="1"/>
</dbReference>
<feature type="domain" description="Reverse transcriptase/retrotransposon-derived protein RNase H-like" evidence="1">
    <location>
        <begin position="263"/>
        <end position="306"/>
    </location>
</feature>
<proteinExistence type="predicted"/>
<evidence type="ECO:0000313" key="2">
    <source>
        <dbReference type="EMBL" id="GBN01167.1"/>
    </source>
</evidence>
<evidence type="ECO:0000313" key="3">
    <source>
        <dbReference type="Proteomes" id="UP000499080"/>
    </source>
</evidence>
<dbReference type="GO" id="GO:0071897">
    <property type="term" value="P:DNA biosynthetic process"/>
    <property type="evidence" value="ECO:0007669"/>
    <property type="project" value="UniProtKB-ARBA"/>
</dbReference>